<dbReference type="AlphaFoldDB" id="A0A645IJB1"/>
<reference evidence="1" key="1">
    <citation type="submission" date="2019-08" db="EMBL/GenBank/DDBJ databases">
        <authorList>
            <person name="Kucharzyk K."/>
            <person name="Murdoch R.W."/>
            <person name="Higgins S."/>
            <person name="Loffler F."/>
        </authorList>
    </citation>
    <scope>NUCLEOTIDE SEQUENCE</scope>
</reference>
<organism evidence="1">
    <name type="scientific">bioreactor metagenome</name>
    <dbReference type="NCBI Taxonomy" id="1076179"/>
    <lineage>
        <taxon>unclassified sequences</taxon>
        <taxon>metagenomes</taxon>
        <taxon>ecological metagenomes</taxon>
    </lineage>
</organism>
<proteinExistence type="predicted"/>
<comment type="caution">
    <text evidence="1">The sequence shown here is derived from an EMBL/GenBank/DDBJ whole genome shotgun (WGS) entry which is preliminary data.</text>
</comment>
<protein>
    <submittedName>
        <fullName evidence="1">Uncharacterized protein</fullName>
    </submittedName>
</protein>
<dbReference type="EMBL" id="VSSQ01115792">
    <property type="protein sequence ID" value="MPN51076.1"/>
    <property type="molecule type" value="Genomic_DNA"/>
</dbReference>
<name>A0A645IJB1_9ZZZZ</name>
<sequence length="76" mass="8302">MPWGCTGWHDGLLQEIDPGWHAGAFSIRKERENHEEVAFFQGQRLRCAHPPTDDGTKAPYAGLVGARLRAAAAGAF</sequence>
<accession>A0A645IJB1</accession>
<gene>
    <name evidence="1" type="ORF">SDC9_198717</name>
</gene>
<evidence type="ECO:0000313" key="1">
    <source>
        <dbReference type="EMBL" id="MPN51076.1"/>
    </source>
</evidence>